<accession>A0ACB9TSL8</accession>
<dbReference type="Proteomes" id="UP001056778">
    <property type="component" value="Chromosome 1"/>
</dbReference>
<sequence length="305" mass="34689">MLKVNKICSVMFDEISLSTNLTYCKLTNSIIGYEDLGSLDRAESFANHALVFMVQSSYSGWKQPIAYYFTKDSVKSKDLSNLIREVIEQLQCIGIKVACTVCDQGPTNRGALKLLKKEANCNIEEPFLLINKQKIVSLHDVPHSLKSIRNALAKYIIKYGQHRTAKFCHLISAFHFDKTRRFQTLRKIRECYLHIDKYKLMKMKVSIDAKTLSNTMAAAIETMIADNTGLPSEAIDTAQFLHEINDLFDSFNSNNISQKHAVPPLRIALTKKNTAHCILENNVGKSSIVRILFLKRWFYQTNASV</sequence>
<comment type="caution">
    <text evidence="1">The sequence shown here is derived from an EMBL/GenBank/DDBJ whole genome shotgun (WGS) entry which is preliminary data.</text>
</comment>
<protein>
    <submittedName>
        <fullName evidence="1">Thap domain-containing protein 9</fullName>
    </submittedName>
</protein>
<evidence type="ECO:0000313" key="2">
    <source>
        <dbReference type="Proteomes" id="UP001056778"/>
    </source>
</evidence>
<reference evidence="1" key="1">
    <citation type="submission" date="2022-04" db="EMBL/GenBank/DDBJ databases">
        <title>Chromosome-scale genome assembly of Holotrichia oblita Faldermann.</title>
        <authorList>
            <person name="Rongchong L."/>
        </authorList>
    </citation>
    <scope>NUCLEOTIDE SEQUENCE</scope>
    <source>
        <strain evidence="1">81SQS9</strain>
    </source>
</reference>
<dbReference type="EMBL" id="CM043015">
    <property type="protein sequence ID" value="KAI4469766.1"/>
    <property type="molecule type" value="Genomic_DNA"/>
</dbReference>
<gene>
    <name evidence="1" type="ORF">MML48_1g17022</name>
</gene>
<evidence type="ECO:0000313" key="1">
    <source>
        <dbReference type="EMBL" id="KAI4469766.1"/>
    </source>
</evidence>
<proteinExistence type="predicted"/>
<organism evidence="1 2">
    <name type="scientific">Holotrichia oblita</name>
    <name type="common">Chafer beetle</name>
    <dbReference type="NCBI Taxonomy" id="644536"/>
    <lineage>
        <taxon>Eukaryota</taxon>
        <taxon>Metazoa</taxon>
        <taxon>Ecdysozoa</taxon>
        <taxon>Arthropoda</taxon>
        <taxon>Hexapoda</taxon>
        <taxon>Insecta</taxon>
        <taxon>Pterygota</taxon>
        <taxon>Neoptera</taxon>
        <taxon>Endopterygota</taxon>
        <taxon>Coleoptera</taxon>
        <taxon>Polyphaga</taxon>
        <taxon>Scarabaeiformia</taxon>
        <taxon>Scarabaeidae</taxon>
        <taxon>Melolonthinae</taxon>
        <taxon>Holotrichia</taxon>
    </lineage>
</organism>
<keyword evidence="2" id="KW-1185">Reference proteome</keyword>
<name>A0ACB9TSL8_HOLOL</name>